<dbReference type="NCBIfam" id="NF002794">
    <property type="entry name" value="PRK02925.1"/>
    <property type="match status" value="1"/>
</dbReference>
<evidence type="ECO:0000256" key="5">
    <source>
        <dbReference type="ARBA" id="ARBA00020555"/>
    </source>
</evidence>
<dbReference type="RefSeq" id="WP_061855444.1">
    <property type="nucleotide sequence ID" value="NZ_LUGM01000002.1"/>
</dbReference>
<dbReference type="HAMAP" id="MF_00675">
    <property type="entry name" value="UxaC"/>
    <property type="match status" value="1"/>
</dbReference>
<keyword evidence="6 7" id="KW-0413">Isomerase</keyword>
<dbReference type="GO" id="GO:0008880">
    <property type="term" value="F:glucuronate isomerase activity"/>
    <property type="evidence" value="ECO:0007669"/>
    <property type="project" value="UniProtKB-UniRule"/>
</dbReference>
<dbReference type="Gene3D" id="1.10.2020.10">
    <property type="entry name" value="uronate isomerase, domain 2, chain A"/>
    <property type="match status" value="1"/>
</dbReference>
<comment type="similarity">
    <text evidence="3 7">Belongs to the metallo-dependent hydrolases superfamily. Uronate isomerase family.</text>
</comment>
<evidence type="ECO:0000256" key="6">
    <source>
        <dbReference type="ARBA" id="ARBA00023235"/>
    </source>
</evidence>
<reference evidence="8 9" key="1">
    <citation type="submission" date="2016-02" db="EMBL/GenBank/DDBJ databases">
        <title>Draft genome sequence of hydrocarbon degrading Staphylococcus saprophyticus Strain CNV2, isolated from crude-oil contaminated soil from Noonmati Oil Refinery, Guwahati, Assam, India.</title>
        <authorList>
            <person name="Mukherjee A."/>
            <person name="Chettri B."/>
            <person name="Langpoklakpam J."/>
            <person name="Singh A.K."/>
            <person name="Chattopadhyay D.J."/>
        </authorList>
    </citation>
    <scope>NUCLEOTIDE SEQUENCE [LARGE SCALE GENOMIC DNA]</scope>
    <source>
        <strain evidence="8 9">CNV2</strain>
    </source>
</reference>
<comment type="catalytic activity">
    <reaction evidence="1 7">
        <text>D-glucuronate = D-fructuronate</text>
        <dbReference type="Rhea" id="RHEA:13049"/>
        <dbReference type="ChEBI" id="CHEBI:58720"/>
        <dbReference type="ChEBI" id="CHEBI:59863"/>
        <dbReference type="EC" id="5.3.1.12"/>
    </reaction>
</comment>
<dbReference type="GO" id="GO:0042840">
    <property type="term" value="P:D-glucuronate catabolic process"/>
    <property type="evidence" value="ECO:0007669"/>
    <property type="project" value="TreeGrafter"/>
</dbReference>
<dbReference type="PANTHER" id="PTHR30068">
    <property type="entry name" value="URONATE ISOMERASE"/>
    <property type="match status" value="1"/>
</dbReference>
<evidence type="ECO:0000313" key="9">
    <source>
        <dbReference type="Proteomes" id="UP000075418"/>
    </source>
</evidence>
<dbReference type="PANTHER" id="PTHR30068:SF4">
    <property type="entry name" value="URONATE ISOMERASE"/>
    <property type="match status" value="1"/>
</dbReference>
<dbReference type="SUPFAM" id="SSF51556">
    <property type="entry name" value="Metallo-dependent hydrolases"/>
    <property type="match status" value="1"/>
</dbReference>
<evidence type="ECO:0000313" key="8">
    <source>
        <dbReference type="EMBL" id="KYH15302.1"/>
    </source>
</evidence>
<accession>A0A151A7G3</accession>
<comment type="caution">
    <text evidence="8">The sequence shown here is derived from an EMBL/GenBank/DDBJ whole genome shotgun (WGS) entry which is preliminary data.</text>
</comment>
<evidence type="ECO:0000256" key="2">
    <source>
        <dbReference type="ARBA" id="ARBA00004892"/>
    </source>
</evidence>
<evidence type="ECO:0000256" key="3">
    <source>
        <dbReference type="ARBA" id="ARBA00008397"/>
    </source>
</evidence>
<dbReference type="EC" id="5.3.1.12" evidence="4 7"/>
<dbReference type="Proteomes" id="UP000075418">
    <property type="component" value="Unassembled WGS sequence"/>
</dbReference>
<dbReference type="Pfam" id="PF02614">
    <property type="entry name" value="UxaC"/>
    <property type="match status" value="1"/>
</dbReference>
<comment type="catalytic activity">
    <reaction evidence="7">
        <text>aldehydo-D-galacturonate = keto-D-tagaturonate</text>
        <dbReference type="Rhea" id="RHEA:27702"/>
        <dbReference type="ChEBI" id="CHEBI:12952"/>
        <dbReference type="ChEBI" id="CHEBI:17886"/>
    </reaction>
</comment>
<evidence type="ECO:0000256" key="4">
    <source>
        <dbReference type="ARBA" id="ARBA00012546"/>
    </source>
</evidence>
<dbReference type="GO" id="GO:0019698">
    <property type="term" value="P:D-galacturonate catabolic process"/>
    <property type="evidence" value="ECO:0007669"/>
    <property type="project" value="TreeGrafter"/>
</dbReference>
<proteinExistence type="inferred from homology"/>
<comment type="pathway">
    <text evidence="2 7">Carbohydrate metabolism; pentose and glucuronate interconversion.</text>
</comment>
<evidence type="ECO:0000256" key="7">
    <source>
        <dbReference type="HAMAP-Rule" id="MF_00675"/>
    </source>
</evidence>
<protein>
    <recommendedName>
        <fullName evidence="5 7">Uronate isomerase</fullName>
        <ecNumber evidence="4 7">5.3.1.12</ecNumber>
    </recommendedName>
    <alternativeName>
        <fullName evidence="7">Glucuronate isomerase</fullName>
    </alternativeName>
    <alternativeName>
        <fullName evidence="7">Uronic isomerase</fullName>
    </alternativeName>
</protein>
<gene>
    <name evidence="7" type="primary">uxaC</name>
    <name evidence="8" type="ORF">A0131_11055</name>
</gene>
<dbReference type="EMBL" id="LUGM01000002">
    <property type="protein sequence ID" value="KYH15302.1"/>
    <property type="molecule type" value="Genomic_DNA"/>
</dbReference>
<evidence type="ECO:0000256" key="1">
    <source>
        <dbReference type="ARBA" id="ARBA00001165"/>
    </source>
</evidence>
<dbReference type="UniPathway" id="UPA00246"/>
<dbReference type="InterPro" id="IPR032466">
    <property type="entry name" value="Metal_Hydrolase"/>
</dbReference>
<dbReference type="Gene3D" id="3.20.20.140">
    <property type="entry name" value="Metal-dependent hydrolases"/>
    <property type="match status" value="1"/>
</dbReference>
<name>A0A151A7G3_9STAP</name>
<dbReference type="InterPro" id="IPR003766">
    <property type="entry name" value="Uronate_isomerase"/>
</dbReference>
<sequence>MTLINDNFLLNNKTAEKLYQKVKNIPIIDFHCHIDAKEIYDNKNYDNITQLWLAGDHYKWRLMRADGINESFITGNAPDFDKFKAFMHMLPYSIMNPMYHWCALELKRYFNETTNFDDVDIKKLYDALNKKLSKPSHTPQALIEKSNVSVVCTTDDPCDDLKYHRLLNEDKKVNFKVCPTFRPDSYVFLSKDTVTAKVEQLKKNVDCNINDLTSYISALKERIYYFDRNGALSSDQSFEKTPCVTVDAEEAAKLFEKVLNGGVIEEAEQYELAGFIITELSKVYKELNWVVQFHLGPTRNNNTKMYQQVGADSGFDSVGDQLSAKRLNAFLNHLELNNALSDTIIYPNNGQDHLMVQATAGNFTNSEHRVQLGAAWWFNDTKEGMEQHLIDYANVGLLPNFVGMLTDSRSMTSYTRHEYFRRILCNLLGDRIEKGEIALSNKTIEQILKDICFNNALKLFKIDGIKEV</sequence>
<organism evidence="8 9">
    <name type="scientific">Staphylococcus kloosii</name>
    <dbReference type="NCBI Taxonomy" id="29384"/>
    <lineage>
        <taxon>Bacteria</taxon>
        <taxon>Bacillati</taxon>
        <taxon>Bacillota</taxon>
        <taxon>Bacilli</taxon>
        <taxon>Bacillales</taxon>
        <taxon>Staphylococcaceae</taxon>
        <taxon>Staphylococcus</taxon>
    </lineage>
</organism>
<dbReference type="AlphaFoldDB" id="A0A151A7G3"/>